<dbReference type="EMBL" id="WJXB01000005">
    <property type="protein sequence ID" value="MRN54584.1"/>
    <property type="molecule type" value="Genomic_DNA"/>
</dbReference>
<comment type="caution">
    <text evidence="1">The sequence shown here is derived from an EMBL/GenBank/DDBJ whole genome shotgun (WGS) entry which is preliminary data.</text>
</comment>
<organism evidence="1 2">
    <name type="scientific">Paenibacillus monticola</name>
    <dbReference type="NCBI Taxonomy" id="2666075"/>
    <lineage>
        <taxon>Bacteria</taxon>
        <taxon>Bacillati</taxon>
        <taxon>Bacillota</taxon>
        <taxon>Bacilli</taxon>
        <taxon>Bacillales</taxon>
        <taxon>Paenibacillaceae</taxon>
        <taxon>Paenibacillus</taxon>
    </lineage>
</organism>
<dbReference type="RefSeq" id="WP_154119815.1">
    <property type="nucleotide sequence ID" value="NZ_WJXB01000005.1"/>
</dbReference>
<protein>
    <submittedName>
        <fullName evidence="1">YolD-like family protein</fullName>
    </submittedName>
</protein>
<proteinExistence type="predicted"/>
<dbReference type="InterPro" id="IPR014962">
    <property type="entry name" value="YolD"/>
</dbReference>
<sequence length="86" mass="9725">MTADLNLKYYDLPNYDEFALQELGESLEAAASSKRPTTLMVFKIGEVTGVIEKMDATTRKIHLQTEEQGLFKIPFLEIWSVEDPAS</sequence>
<evidence type="ECO:0000313" key="2">
    <source>
        <dbReference type="Proteomes" id="UP000463051"/>
    </source>
</evidence>
<dbReference type="Proteomes" id="UP000463051">
    <property type="component" value="Unassembled WGS sequence"/>
</dbReference>
<dbReference type="Pfam" id="PF08863">
    <property type="entry name" value="YolD"/>
    <property type="match status" value="1"/>
</dbReference>
<dbReference type="AlphaFoldDB" id="A0A7X2H6R4"/>
<reference evidence="1 2" key="1">
    <citation type="submission" date="2019-11" db="EMBL/GenBank/DDBJ databases">
        <title>Paenibacillus monticola sp. nov., a novel PGPR strain isolated from mountain sample in China.</title>
        <authorList>
            <person name="Zhao Q."/>
            <person name="Li H.-P."/>
            <person name="Zhang J.-L."/>
        </authorList>
    </citation>
    <scope>NUCLEOTIDE SEQUENCE [LARGE SCALE GENOMIC DNA]</scope>
    <source>
        <strain evidence="1 2">LC-T2</strain>
    </source>
</reference>
<gene>
    <name evidence="1" type="ORF">GJB61_16490</name>
</gene>
<accession>A0A7X2H6R4</accession>
<keyword evidence="2" id="KW-1185">Reference proteome</keyword>
<evidence type="ECO:0000313" key="1">
    <source>
        <dbReference type="EMBL" id="MRN54584.1"/>
    </source>
</evidence>
<name>A0A7X2H6R4_9BACL</name>